<keyword evidence="5 7" id="KW-0012">Acyltransferase</keyword>
<evidence type="ECO:0000256" key="4">
    <source>
        <dbReference type="ARBA" id="ARBA00023098"/>
    </source>
</evidence>
<comment type="pathway">
    <text evidence="1">Lipid metabolism.</text>
</comment>
<gene>
    <name evidence="7" type="ORF">SYV04_18135</name>
</gene>
<keyword evidence="8" id="KW-1185">Reference proteome</keyword>
<dbReference type="SMART" id="SM00563">
    <property type="entry name" value="PlsC"/>
    <property type="match status" value="1"/>
</dbReference>
<dbReference type="Pfam" id="PF01553">
    <property type="entry name" value="Acyltransferase"/>
    <property type="match status" value="1"/>
</dbReference>
<dbReference type="CDD" id="cd07989">
    <property type="entry name" value="LPLAT_AGPAT-like"/>
    <property type="match status" value="1"/>
</dbReference>
<name>A0ABU5H523_9BACT</name>
<evidence type="ECO:0000259" key="6">
    <source>
        <dbReference type="SMART" id="SM00563"/>
    </source>
</evidence>
<organism evidence="7 8">
    <name type="scientific">Hyalangium rubrum</name>
    <dbReference type="NCBI Taxonomy" id="3103134"/>
    <lineage>
        <taxon>Bacteria</taxon>
        <taxon>Pseudomonadati</taxon>
        <taxon>Myxococcota</taxon>
        <taxon>Myxococcia</taxon>
        <taxon>Myxococcales</taxon>
        <taxon>Cystobacterineae</taxon>
        <taxon>Archangiaceae</taxon>
        <taxon>Hyalangium</taxon>
    </lineage>
</organism>
<protein>
    <submittedName>
        <fullName evidence="7">Lysophospholipid acyltransferase family protein</fullName>
    </submittedName>
</protein>
<evidence type="ECO:0000256" key="1">
    <source>
        <dbReference type="ARBA" id="ARBA00005189"/>
    </source>
</evidence>
<dbReference type="EMBL" id="JAXIVS010000006">
    <property type="protein sequence ID" value="MDY7228346.1"/>
    <property type="molecule type" value="Genomic_DNA"/>
</dbReference>
<evidence type="ECO:0000256" key="2">
    <source>
        <dbReference type="ARBA" id="ARBA00022516"/>
    </source>
</evidence>
<dbReference type="InterPro" id="IPR002123">
    <property type="entry name" value="Plipid/glycerol_acylTrfase"/>
</dbReference>
<evidence type="ECO:0000313" key="8">
    <source>
        <dbReference type="Proteomes" id="UP001291309"/>
    </source>
</evidence>
<accession>A0ABU5H523</accession>
<dbReference type="PANTHER" id="PTHR10434:SF64">
    <property type="entry name" value="1-ACYL-SN-GLYCEROL-3-PHOSPHATE ACYLTRANSFERASE-RELATED"/>
    <property type="match status" value="1"/>
</dbReference>
<comment type="caution">
    <text evidence="7">The sequence shown here is derived from an EMBL/GenBank/DDBJ whole genome shotgun (WGS) entry which is preliminary data.</text>
</comment>
<evidence type="ECO:0000256" key="5">
    <source>
        <dbReference type="ARBA" id="ARBA00023315"/>
    </source>
</evidence>
<keyword evidence="3" id="KW-0808">Transferase</keyword>
<evidence type="ECO:0000256" key="3">
    <source>
        <dbReference type="ARBA" id="ARBA00022679"/>
    </source>
</evidence>
<evidence type="ECO:0000313" key="7">
    <source>
        <dbReference type="EMBL" id="MDY7228346.1"/>
    </source>
</evidence>
<feature type="domain" description="Phospholipid/glycerol acyltransferase" evidence="6">
    <location>
        <begin position="60"/>
        <end position="174"/>
    </location>
</feature>
<dbReference type="RefSeq" id="WP_321547075.1">
    <property type="nucleotide sequence ID" value="NZ_JAXIVS010000006.1"/>
</dbReference>
<reference evidence="7 8" key="1">
    <citation type="submission" date="2023-12" db="EMBL/GenBank/DDBJ databases">
        <title>the genome sequence of Hyalangium sp. s54d21.</title>
        <authorList>
            <person name="Zhang X."/>
        </authorList>
    </citation>
    <scope>NUCLEOTIDE SEQUENCE [LARGE SCALE GENOMIC DNA]</scope>
    <source>
        <strain evidence="8">s54d21</strain>
    </source>
</reference>
<dbReference type="Proteomes" id="UP001291309">
    <property type="component" value="Unassembled WGS sequence"/>
</dbReference>
<keyword evidence="4" id="KW-0443">Lipid metabolism</keyword>
<dbReference type="PANTHER" id="PTHR10434">
    <property type="entry name" value="1-ACYL-SN-GLYCEROL-3-PHOSPHATE ACYLTRANSFERASE"/>
    <property type="match status" value="1"/>
</dbReference>
<dbReference type="GO" id="GO:0016746">
    <property type="term" value="F:acyltransferase activity"/>
    <property type="evidence" value="ECO:0007669"/>
    <property type="project" value="UniProtKB-KW"/>
</dbReference>
<proteinExistence type="predicted"/>
<keyword evidence="2" id="KW-0444">Lipid biosynthesis</keyword>
<dbReference type="SUPFAM" id="SSF69593">
    <property type="entry name" value="Glycerol-3-phosphate (1)-acyltransferase"/>
    <property type="match status" value="1"/>
</dbReference>
<sequence>MVAALVTAGLMTVSSVAYPFSKQGAYHLRKVWGRALLRIFGVRLRVEDRNRGAYERPPYLFVLMNQTSLLEAISISAVAPVPMNAFLNIEFGLIPFLGWGVWLQGGVMVVRQWAAQAKRAAHKANQLLQRGNSFAISIEGRRSPTGALLPYKKGPVIMALTTGARIVPLYMVDARRLWPYGEWRVRPGELTAVLGTPVSLEGRALEERDIIVAELEALARAELSRQGYSGVAPPHPEGR</sequence>